<dbReference type="InterPro" id="IPR000914">
    <property type="entry name" value="SBP_5_dom"/>
</dbReference>
<dbReference type="GO" id="GO:0042597">
    <property type="term" value="C:periplasmic space"/>
    <property type="evidence" value="ECO:0007669"/>
    <property type="project" value="UniProtKB-ARBA"/>
</dbReference>
<proteinExistence type="predicted"/>
<dbReference type="PROSITE" id="PS51257">
    <property type="entry name" value="PROKAR_LIPOPROTEIN"/>
    <property type="match status" value="1"/>
</dbReference>
<dbReference type="CDD" id="cd08506">
    <property type="entry name" value="PBP2_clavulanate_OppA2"/>
    <property type="match status" value="1"/>
</dbReference>
<feature type="region of interest" description="Disordered" evidence="1">
    <location>
        <begin position="367"/>
        <end position="386"/>
    </location>
</feature>
<dbReference type="PANTHER" id="PTHR30290:SF83">
    <property type="entry name" value="ABC TRANSPORTER SUBSTRATE-BINDING PROTEIN"/>
    <property type="match status" value="1"/>
</dbReference>
<dbReference type="GO" id="GO:0043190">
    <property type="term" value="C:ATP-binding cassette (ABC) transporter complex"/>
    <property type="evidence" value="ECO:0007669"/>
    <property type="project" value="InterPro"/>
</dbReference>
<keyword evidence="2" id="KW-0732">Signal</keyword>
<dbReference type="GO" id="GO:1904680">
    <property type="term" value="F:peptide transmembrane transporter activity"/>
    <property type="evidence" value="ECO:0007669"/>
    <property type="project" value="TreeGrafter"/>
</dbReference>
<evidence type="ECO:0000313" key="4">
    <source>
        <dbReference type="EMBL" id="MBB6171445.1"/>
    </source>
</evidence>
<dbReference type="SUPFAM" id="SSF53850">
    <property type="entry name" value="Periplasmic binding protein-like II"/>
    <property type="match status" value="1"/>
</dbReference>
<sequence>MRRTVMAPIALGAAATLLLSACGGGGGEDGGGPDAAAFDAGITEVVNADDTAGGTLRFAITTNMESTDPGNIYYGYMWNFSRLWARTLYTYAAAPGDEGREVVPDLAEGEPEVSDDGTTYTVKLKEGLKYEDGSEIVAEDVKYAIARSNFGDKALPNGPKYYKEHLDVDDYEGVYEDGADDPLDGFDAIETPDDHTLVFHLKGPFADFPYVLVQPQSAPVPADADTGERYQSSVVSSGPYRFDGEYQPGNGLKLVRNDEWDAESDPIRTALPDEITVAEGINQDEIDKRLATGELDVDLSGTGLGPARKGEVFTDESEKANVDNPENSAHYYLTVNTQVEPFDDVACRQAVQYAMDRDAVHRAWGGDAGGTPATQILPPAVPGSDPDLDLYPSKEDDNKGDVEEARKKLEECGEGDGFTANLGVRSDRPAEVAAAEAIQEGLKRAGIEVKIQQFPSDTYTNTQVGSPSFVHEKELGLNIYGWMPDWPTGYGYMSQILDGDAIKAAGNSNISELDDPEINRLLKEVVAVPDEEERNRIYAEIDEKAMEQAVIVPMVFHKAVLYRPDNVTNVFFNPSWKMYDYATLGVADGS</sequence>
<dbReference type="Gene3D" id="3.10.105.10">
    <property type="entry name" value="Dipeptide-binding Protein, Domain 3"/>
    <property type="match status" value="1"/>
</dbReference>
<evidence type="ECO:0000259" key="3">
    <source>
        <dbReference type="Pfam" id="PF00496"/>
    </source>
</evidence>
<comment type="caution">
    <text evidence="4">The sequence shown here is derived from an EMBL/GenBank/DDBJ whole genome shotgun (WGS) entry which is preliminary data.</text>
</comment>
<dbReference type="PANTHER" id="PTHR30290">
    <property type="entry name" value="PERIPLASMIC BINDING COMPONENT OF ABC TRANSPORTER"/>
    <property type="match status" value="1"/>
</dbReference>
<dbReference type="Gene3D" id="3.40.190.10">
    <property type="entry name" value="Periplasmic binding protein-like II"/>
    <property type="match status" value="1"/>
</dbReference>
<dbReference type="AlphaFoldDB" id="A0A7W9YFY2"/>
<protein>
    <submittedName>
        <fullName evidence="4">Peptide/nickel transport system substrate-binding protein</fullName>
    </submittedName>
</protein>
<feature type="signal peptide" evidence="2">
    <location>
        <begin position="1"/>
        <end position="21"/>
    </location>
</feature>
<gene>
    <name evidence="4" type="ORF">HNR23_001505</name>
</gene>
<dbReference type="PIRSF" id="PIRSF002741">
    <property type="entry name" value="MppA"/>
    <property type="match status" value="1"/>
</dbReference>
<dbReference type="GO" id="GO:0015833">
    <property type="term" value="P:peptide transport"/>
    <property type="evidence" value="ECO:0007669"/>
    <property type="project" value="TreeGrafter"/>
</dbReference>
<accession>A0A7W9YFY2</accession>
<dbReference type="EMBL" id="JACHDS010000001">
    <property type="protein sequence ID" value="MBB6171445.1"/>
    <property type="molecule type" value="Genomic_DNA"/>
</dbReference>
<dbReference type="InterPro" id="IPR039424">
    <property type="entry name" value="SBP_5"/>
</dbReference>
<dbReference type="InterPro" id="IPR030678">
    <property type="entry name" value="Peptide/Ni-bd"/>
</dbReference>
<evidence type="ECO:0000256" key="1">
    <source>
        <dbReference type="SAM" id="MobiDB-lite"/>
    </source>
</evidence>
<evidence type="ECO:0000313" key="5">
    <source>
        <dbReference type="Proteomes" id="UP000546642"/>
    </source>
</evidence>
<dbReference type="Proteomes" id="UP000546642">
    <property type="component" value="Unassembled WGS sequence"/>
</dbReference>
<dbReference type="Pfam" id="PF00496">
    <property type="entry name" value="SBP_bac_5"/>
    <property type="match status" value="1"/>
</dbReference>
<organism evidence="4 5">
    <name type="scientific">Nocardiopsis mwathae</name>
    <dbReference type="NCBI Taxonomy" id="1472723"/>
    <lineage>
        <taxon>Bacteria</taxon>
        <taxon>Bacillati</taxon>
        <taxon>Actinomycetota</taxon>
        <taxon>Actinomycetes</taxon>
        <taxon>Streptosporangiales</taxon>
        <taxon>Nocardiopsidaceae</taxon>
        <taxon>Nocardiopsis</taxon>
    </lineage>
</organism>
<feature type="chain" id="PRO_5039191093" evidence="2">
    <location>
        <begin position="22"/>
        <end position="590"/>
    </location>
</feature>
<reference evidence="4 5" key="1">
    <citation type="submission" date="2020-08" db="EMBL/GenBank/DDBJ databases">
        <title>Sequencing the genomes of 1000 actinobacteria strains.</title>
        <authorList>
            <person name="Klenk H.-P."/>
        </authorList>
    </citation>
    <scope>NUCLEOTIDE SEQUENCE [LARGE SCALE GENOMIC DNA]</scope>
    <source>
        <strain evidence="4 5">DSM 46659</strain>
    </source>
</reference>
<keyword evidence="5" id="KW-1185">Reference proteome</keyword>
<evidence type="ECO:0000256" key="2">
    <source>
        <dbReference type="SAM" id="SignalP"/>
    </source>
</evidence>
<feature type="domain" description="Solute-binding protein family 5" evidence="3">
    <location>
        <begin position="101"/>
        <end position="500"/>
    </location>
</feature>
<name>A0A7W9YFY2_9ACTN</name>